<evidence type="ECO:0008006" key="4">
    <source>
        <dbReference type="Google" id="ProtNLM"/>
    </source>
</evidence>
<dbReference type="STRING" id="71717.A0A4Y7T276"/>
<name>A0A4Y7T276_COPMI</name>
<dbReference type="OrthoDB" id="3047947at2759"/>
<dbReference type="AlphaFoldDB" id="A0A4Y7T276"/>
<feature type="coiled-coil region" evidence="1">
    <location>
        <begin position="29"/>
        <end position="56"/>
    </location>
</feature>
<keyword evidence="1" id="KW-0175">Coiled coil</keyword>
<evidence type="ECO:0000256" key="1">
    <source>
        <dbReference type="SAM" id="Coils"/>
    </source>
</evidence>
<sequence>MDANLVFLQRPSNNQPPLDDELFRIRSFRQDCQARIDALHQQILRLREQSELLETDLGRYDLLLAPVKRVPEDVLSAIFQHISTPGTNIEDFRPFDWQMSPPAVMPSQICQDWRRLALLTPPLWATIPIMAPGHPVVSKSDSDPPHAVERAVREWEARIQQLLEICALWIERSKQNPLSIIIRLNAVGRRGREGPPATAFPLYLDLVSLVCRVALRWKTLDLNINVNDIPILNTLVALQSDDVPQLEVVSCQTGGTRSIADSVLAHLDLFMGNRLRSFTMFKLRESWPGLSINWAAVKELRLGVEGRSWREGDPLYRSIEKSFGPDAIRSMLLMCPNLERWELSVQPGNGHGAREAALPTSVTKDSRENVRHPHLKSLIFHGSQPSEALTSSLDFPSLQQLHCLGGLVAKTGKDGRATLSHCFLFLINRYGAQLTDLRFSHLLLNDMPSITQCFGNLPNVLSLHLDGGVPTFDESTKGIVTNFSSAAVAILVALTPDVREGEFPATEVPLCPNLKRFTYQPTILCFTENQFLEFVIGRSYISSTTNIVRIEEVDVRFVIPQEMDISKELKSRGVDVDHLTLLVEYPRRREGGTIVTLTTRD</sequence>
<gene>
    <name evidence="2" type="ORF">FA13DRAFT_1735885</name>
</gene>
<reference evidence="2 3" key="1">
    <citation type="journal article" date="2019" name="Nat. Ecol. Evol.">
        <title>Megaphylogeny resolves global patterns of mushroom evolution.</title>
        <authorList>
            <person name="Varga T."/>
            <person name="Krizsan K."/>
            <person name="Foldi C."/>
            <person name="Dima B."/>
            <person name="Sanchez-Garcia M."/>
            <person name="Sanchez-Ramirez S."/>
            <person name="Szollosi G.J."/>
            <person name="Szarkandi J.G."/>
            <person name="Papp V."/>
            <person name="Albert L."/>
            <person name="Andreopoulos W."/>
            <person name="Angelini C."/>
            <person name="Antonin V."/>
            <person name="Barry K.W."/>
            <person name="Bougher N.L."/>
            <person name="Buchanan P."/>
            <person name="Buyck B."/>
            <person name="Bense V."/>
            <person name="Catcheside P."/>
            <person name="Chovatia M."/>
            <person name="Cooper J."/>
            <person name="Damon W."/>
            <person name="Desjardin D."/>
            <person name="Finy P."/>
            <person name="Geml J."/>
            <person name="Haridas S."/>
            <person name="Hughes K."/>
            <person name="Justo A."/>
            <person name="Karasinski D."/>
            <person name="Kautmanova I."/>
            <person name="Kiss B."/>
            <person name="Kocsube S."/>
            <person name="Kotiranta H."/>
            <person name="LaButti K.M."/>
            <person name="Lechner B.E."/>
            <person name="Liimatainen K."/>
            <person name="Lipzen A."/>
            <person name="Lukacs Z."/>
            <person name="Mihaltcheva S."/>
            <person name="Morgado L.N."/>
            <person name="Niskanen T."/>
            <person name="Noordeloos M.E."/>
            <person name="Ohm R.A."/>
            <person name="Ortiz-Santana B."/>
            <person name="Ovrebo C."/>
            <person name="Racz N."/>
            <person name="Riley R."/>
            <person name="Savchenko A."/>
            <person name="Shiryaev A."/>
            <person name="Soop K."/>
            <person name="Spirin V."/>
            <person name="Szebenyi C."/>
            <person name="Tomsovsky M."/>
            <person name="Tulloss R.E."/>
            <person name="Uehling J."/>
            <person name="Grigoriev I.V."/>
            <person name="Vagvolgyi C."/>
            <person name="Papp T."/>
            <person name="Martin F.M."/>
            <person name="Miettinen O."/>
            <person name="Hibbett D.S."/>
            <person name="Nagy L.G."/>
        </authorList>
    </citation>
    <scope>NUCLEOTIDE SEQUENCE [LARGE SCALE GENOMIC DNA]</scope>
    <source>
        <strain evidence="2 3">FP101781</strain>
    </source>
</reference>
<protein>
    <recommendedName>
        <fullName evidence="4">F-box domain-containing protein</fullName>
    </recommendedName>
</protein>
<dbReference type="EMBL" id="QPFP01000034">
    <property type="protein sequence ID" value="TEB28256.1"/>
    <property type="molecule type" value="Genomic_DNA"/>
</dbReference>
<evidence type="ECO:0000313" key="2">
    <source>
        <dbReference type="EMBL" id="TEB28256.1"/>
    </source>
</evidence>
<dbReference type="Proteomes" id="UP000298030">
    <property type="component" value="Unassembled WGS sequence"/>
</dbReference>
<keyword evidence="3" id="KW-1185">Reference proteome</keyword>
<comment type="caution">
    <text evidence="2">The sequence shown here is derived from an EMBL/GenBank/DDBJ whole genome shotgun (WGS) entry which is preliminary data.</text>
</comment>
<organism evidence="2 3">
    <name type="scientific">Coprinellus micaceus</name>
    <name type="common">Glistening ink-cap mushroom</name>
    <name type="synonym">Coprinus micaceus</name>
    <dbReference type="NCBI Taxonomy" id="71717"/>
    <lineage>
        <taxon>Eukaryota</taxon>
        <taxon>Fungi</taxon>
        <taxon>Dikarya</taxon>
        <taxon>Basidiomycota</taxon>
        <taxon>Agaricomycotina</taxon>
        <taxon>Agaricomycetes</taxon>
        <taxon>Agaricomycetidae</taxon>
        <taxon>Agaricales</taxon>
        <taxon>Agaricineae</taxon>
        <taxon>Psathyrellaceae</taxon>
        <taxon>Coprinellus</taxon>
    </lineage>
</organism>
<evidence type="ECO:0000313" key="3">
    <source>
        <dbReference type="Proteomes" id="UP000298030"/>
    </source>
</evidence>
<accession>A0A4Y7T276</accession>
<proteinExistence type="predicted"/>